<protein>
    <submittedName>
        <fullName evidence="13">Porin</fullName>
    </submittedName>
</protein>
<sequence length="380" mass="41089">MQKKVIALAVAGLVSGAAFAQTSVTLSGTVDLGYNIGKDKWESQTHKYRNFRGGDGKGMSSSRLNIDVKEQLGSGLKAGYFHEIGLVHFKGTHNDHERMTVGNDGVTGKDAPSFSRTRQSFAYLESASAGRFQIGLANLIIDDQTGFANVGSRNHVGHAYNASFYAPGTNTKLVDAMDLARANTISYYSPSFSGFQVMGQFGYGKSELDNGPASQDDSYKIYNLGLKYANGPVTAFIGGQKYEKDESTSAPAFSNEEDRREFIAAAGYDFGVAKLVGMYFDRKADVNGPSDHKYRGGDIGVTVPVGQAELFANYGMGKNKFTASGDDSWKIKTYQLGTRYNLSKRTNIYALYGYGKAKEKQVGSGTGKSNVISVGLRHSF</sequence>
<keyword evidence="9" id="KW-0472">Membrane</keyword>
<dbReference type="Gene3D" id="2.40.160.10">
    <property type="entry name" value="Porin"/>
    <property type="match status" value="1"/>
</dbReference>
<dbReference type="InterPro" id="IPR023614">
    <property type="entry name" value="Porin_dom_sf"/>
</dbReference>
<keyword evidence="8" id="KW-0626">Porin</keyword>
<dbReference type="Pfam" id="PF13609">
    <property type="entry name" value="Porin_4"/>
    <property type="match status" value="1"/>
</dbReference>
<feature type="signal peptide" evidence="11">
    <location>
        <begin position="1"/>
        <end position="20"/>
    </location>
</feature>
<dbReference type="PANTHER" id="PTHR34501">
    <property type="entry name" value="PROTEIN YDDL-RELATED"/>
    <property type="match status" value="1"/>
</dbReference>
<dbReference type="InterPro" id="IPR050298">
    <property type="entry name" value="Gram-neg_bact_OMP"/>
</dbReference>
<keyword evidence="6 11" id="KW-0732">Signal</keyword>
<evidence type="ECO:0000256" key="4">
    <source>
        <dbReference type="ARBA" id="ARBA00022452"/>
    </source>
</evidence>
<evidence type="ECO:0000313" key="13">
    <source>
        <dbReference type="EMBL" id="MFA9950337.1"/>
    </source>
</evidence>
<dbReference type="CDD" id="cd00342">
    <property type="entry name" value="gram_neg_porins"/>
    <property type="match status" value="1"/>
</dbReference>
<feature type="chain" id="PRO_5046633189" evidence="11">
    <location>
        <begin position="21"/>
        <end position="380"/>
    </location>
</feature>
<evidence type="ECO:0000256" key="3">
    <source>
        <dbReference type="ARBA" id="ARBA00022448"/>
    </source>
</evidence>
<dbReference type="PANTHER" id="PTHR34501:SF9">
    <property type="entry name" value="MAJOR OUTER MEMBRANE PROTEIN P.IA"/>
    <property type="match status" value="1"/>
</dbReference>
<keyword evidence="4" id="KW-1134">Transmembrane beta strand</keyword>
<accession>A0ABV4UFI0</accession>
<evidence type="ECO:0000256" key="11">
    <source>
        <dbReference type="SAM" id="SignalP"/>
    </source>
</evidence>
<evidence type="ECO:0000256" key="6">
    <source>
        <dbReference type="ARBA" id="ARBA00022729"/>
    </source>
</evidence>
<keyword evidence="14" id="KW-1185">Reference proteome</keyword>
<keyword evidence="10" id="KW-0998">Cell outer membrane</keyword>
<proteinExistence type="predicted"/>
<evidence type="ECO:0000256" key="10">
    <source>
        <dbReference type="ARBA" id="ARBA00023237"/>
    </source>
</evidence>
<keyword evidence="5" id="KW-0812">Transmembrane</keyword>
<evidence type="ECO:0000256" key="5">
    <source>
        <dbReference type="ARBA" id="ARBA00022692"/>
    </source>
</evidence>
<evidence type="ECO:0000259" key="12">
    <source>
        <dbReference type="Pfam" id="PF13609"/>
    </source>
</evidence>
<comment type="subcellular location">
    <subcellularLocation>
        <location evidence="1">Cell outer membrane</location>
        <topology evidence="1">Multi-pass membrane protein</topology>
    </subcellularLocation>
</comment>
<organism evidence="13 14">
    <name type="scientific">Dentiradicibacter hellwigii</name>
    <dbReference type="NCBI Taxonomy" id="3149053"/>
    <lineage>
        <taxon>Bacteria</taxon>
        <taxon>Pseudomonadati</taxon>
        <taxon>Pseudomonadota</taxon>
        <taxon>Betaproteobacteria</taxon>
        <taxon>Rhodocyclales</taxon>
        <taxon>Rhodocyclaceae</taxon>
        <taxon>Dentiradicibacter</taxon>
    </lineage>
</organism>
<dbReference type="SUPFAM" id="SSF56935">
    <property type="entry name" value="Porins"/>
    <property type="match status" value="1"/>
</dbReference>
<keyword evidence="3" id="KW-0813">Transport</keyword>
<evidence type="ECO:0000256" key="8">
    <source>
        <dbReference type="ARBA" id="ARBA00023114"/>
    </source>
</evidence>
<gene>
    <name evidence="13" type="ORF">ABCS64_08405</name>
</gene>
<evidence type="ECO:0000313" key="14">
    <source>
        <dbReference type="Proteomes" id="UP001574673"/>
    </source>
</evidence>
<feature type="domain" description="Porin" evidence="12">
    <location>
        <begin position="7"/>
        <end position="358"/>
    </location>
</feature>
<evidence type="ECO:0000256" key="9">
    <source>
        <dbReference type="ARBA" id="ARBA00023136"/>
    </source>
</evidence>
<evidence type="ECO:0000256" key="1">
    <source>
        <dbReference type="ARBA" id="ARBA00004571"/>
    </source>
</evidence>
<evidence type="ECO:0000256" key="2">
    <source>
        <dbReference type="ARBA" id="ARBA00011233"/>
    </source>
</evidence>
<comment type="caution">
    <text evidence="13">The sequence shown here is derived from an EMBL/GenBank/DDBJ whole genome shotgun (WGS) entry which is preliminary data.</text>
</comment>
<dbReference type="InterPro" id="IPR033900">
    <property type="entry name" value="Gram_neg_porin_domain"/>
</dbReference>
<reference evidence="14" key="1">
    <citation type="submission" date="2024-06" db="EMBL/GenBank/DDBJ databases">
        <title>Radixoralia hellwigii gen. nov., sp nov., isolated from a root canal in the human oral cavity.</title>
        <authorList>
            <person name="Bartsch S."/>
            <person name="Wittmer A."/>
            <person name="Schulz A.-K."/>
            <person name="Neumann-Schaal M."/>
            <person name="Wolf J."/>
            <person name="Gronow S."/>
            <person name="Tennert C."/>
            <person name="Haecker G."/>
            <person name="Cieplik F."/>
            <person name="Al-Ahmad A."/>
        </authorList>
    </citation>
    <scope>NUCLEOTIDE SEQUENCE [LARGE SCALE GENOMIC DNA]</scope>
    <source>
        <strain evidence="14">Wk13</strain>
    </source>
</reference>
<evidence type="ECO:0000256" key="7">
    <source>
        <dbReference type="ARBA" id="ARBA00023065"/>
    </source>
</evidence>
<comment type="subunit">
    <text evidence="2">Homotrimer.</text>
</comment>
<dbReference type="Proteomes" id="UP001574673">
    <property type="component" value="Unassembled WGS sequence"/>
</dbReference>
<dbReference type="RefSeq" id="WP_418891398.1">
    <property type="nucleotide sequence ID" value="NZ_JBEUWX010000002.1"/>
</dbReference>
<name>A0ABV4UFI0_9RHOO</name>
<keyword evidence="7" id="KW-0406">Ion transport</keyword>
<dbReference type="EMBL" id="JBEUWX010000002">
    <property type="protein sequence ID" value="MFA9950337.1"/>
    <property type="molecule type" value="Genomic_DNA"/>
</dbReference>